<evidence type="ECO:0000256" key="1">
    <source>
        <dbReference type="ARBA" id="ARBA00009776"/>
    </source>
</evidence>
<proteinExistence type="inferred from homology"/>
<evidence type="ECO:0000256" key="7">
    <source>
        <dbReference type="ARBA" id="ARBA00048743"/>
    </source>
</evidence>
<dbReference type="GO" id="GO:0006235">
    <property type="term" value="P:dTTP biosynthetic process"/>
    <property type="evidence" value="ECO:0007669"/>
    <property type="project" value="UniProtKB-UniRule"/>
</dbReference>
<dbReference type="EC" id="2.7.4.9" evidence="8"/>
<gene>
    <name evidence="8 10" type="primary">tmk</name>
    <name evidence="10" type="ordered locus">Hfelis_02220</name>
</gene>
<evidence type="ECO:0000259" key="9">
    <source>
        <dbReference type="Pfam" id="PF02223"/>
    </source>
</evidence>
<dbReference type="GO" id="GO:0006227">
    <property type="term" value="P:dUDP biosynthetic process"/>
    <property type="evidence" value="ECO:0007669"/>
    <property type="project" value="TreeGrafter"/>
</dbReference>
<evidence type="ECO:0000256" key="3">
    <source>
        <dbReference type="ARBA" id="ARBA00022727"/>
    </source>
</evidence>
<keyword evidence="3 8" id="KW-0545">Nucleotide biosynthesis</keyword>
<dbReference type="RefSeq" id="WP_013468678.1">
    <property type="nucleotide sequence ID" value="NC_014810.2"/>
</dbReference>
<comment type="catalytic activity">
    <reaction evidence="7 8">
        <text>dTMP + ATP = dTDP + ADP</text>
        <dbReference type="Rhea" id="RHEA:13517"/>
        <dbReference type="ChEBI" id="CHEBI:30616"/>
        <dbReference type="ChEBI" id="CHEBI:58369"/>
        <dbReference type="ChEBI" id="CHEBI:63528"/>
        <dbReference type="ChEBI" id="CHEBI:456216"/>
        <dbReference type="EC" id="2.7.4.9"/>
    </reaction>
</comment>
<dbReference type="Pfam" id="PF02223">
    <property type="entry name" value="Thymidylate_kin"/>
    <property type="match status" value="1"/>
</dbReference>
<dbReference type="STRING" id="936155.HFELIS_02220"/>
<keyword evidence="2 8" id="KW-0808">Transferase</keyword>
<evidence type="ECO:0000256" key="4">
    <source>
        <dbReference type="ARBA" id="ARBA00022741"/>
    </source>
</evidence>
<dbReference type="CDD" id="cd01672">
    <property type="entry name" value="TMPK"/>
    <property type="match status" value="1"/>
</dbReference>
<dbReference type="GO" id="GO:0005829">
    <property type="term" value="C:cytosol"/>
    <property type="evidence" value="ECO:0007669"/>
    <property type="project" value="TreeGrafter"/>
</dbReference>
<dbReference type="PANTHER" id="PTHR10344:SF4">
    <property type="entry name" value="UMP-CMP KINASE 2, MITOCHONDRIAL"/>
    <property type="match status" value="1"/>
</dbReference>
<dbReference type="KEGG" id="hfe:HFELIS_02220"/>
<evidence type="ECO:0000256" key="5">
    <source>
        <dbReference type="ARBA" id="ARBA00022777"/>
    </source>
</evidence>
<dbReference type="HOGENOM" id="CLU_049131_0_0_7"/>
<evidence type="ECO:0000256" key="6">
    <source>
        <dbReference type="ARBA" id="ARBA00022840"/>
    </source>
</evidence>
<dbReference type="InterPro" id="IPR039430">
    <property type="entry name" value="Thymidylate_kin-like_dom"/>
</dbReference>
<sequence>MWIVFEGVDTSGKSTQINLLKPLFPKAIFSLEPGGTALGEHLRQAALHGAFCAQTQFLLFLADRALHLEEVIKPNAHKLIFSDRSLVSGLAYSSYGLEHAWELHRAHGLDVLPDMVLLFKLNAHTLEMRLQAKNPDGIESRGVDFLMRVQERLEQACALLGVRTESINASKSVEEVHKIVLEKIYALCAL</sequence>
<keyword evidence="5 8" id="KW-0418">Kinase</keyword>
<keyword evidence="11" id="KW-1185">Reference proteome</keyword>
<dbReference type="GO" id="GO:0005524">
    <property type="term" value="F:ATP binding"/>
    <property type="evidence" value="ECO:0007669"/>
    <property type="project" value="UniProtKB-UniRule"/>
</dbReference>
<dbReference type="Gene3D" id="3.40.50.300">
    <property type="entry name" value="P-loop containing nucleotide triphosphate hydrolases"/>
    <property type="match status" value="1"/>
</dbReference>
<feature type="binding site" evidence="8">
    <location>
        <begin position="7"/>
        <end position="14"/>
    </location>
    <ligand>
        <name>ATP</name>
        <dbReference type="ChEBI" id="CHEBI:30616"/>
    </ligand>
</feature>
<dbReference type="InterPro" id="IPR018094">
    <property type="entry name" value="Thymidylate_kinase"/>
</dbReference>
<dbReference type="OrthoDB" id="9774907at2"/>
<dbReference type="Proteomes" id="UP000007934">
    <property type="component" value="Chromosome"/>
</dbReference>
<dbReference type="GO" id="GO:0004798">
    <property type="term" value="F:dTMP kinase activity"/>
    <property type="evidence" value="ECO:0007669"/>
    <property type="project" value="UniProtKB-UniRule"/>
</dbReference>
<keyword evidence="6 8" id="KW-0067">ATP-binding</keyword>
<evidence type="ECO:0000313" key="10">
    <source>
        <dbReference type="EMBL" id="CBY82306.1"/>
    </source>
</evidence>
<comment type="similarity">
    <text evidence="1 8">Belongs to the thymidylate kinase family.</text>
</comment>
<reference evidence="10 11" key="1">
    <citation type="journal article" date="2011" name="Genome Biol. Evol.">
        <title>Comparative whole genome sequence analysis of the carcinogenic bacterial model pathogen Helicobacter felis.</title>
        <authorList>
            <person name="Arnold I.C."/>
            <person name="Zigova Z."/>
            <person name="Holden M."/>
            <person name="Lawley T.D."/>
            <person name="Rad R."/>
            <person name="Dougan G."/>
            <person name="Falkow S."/>
            <person name="Bentley S.D."/>
            <person name="Muller A."/>
        </authorList>
    </citation>
    <scope>NUCLEOTIDE SEQUENCE [LARGE SCALE GENOMIC DNA]</scope>
    <source>
        <strain evidence="11">ATCC 49179 / CCUG 28539 / NCTC 12436 / CS1</strain>
    </source>
</reference>
<keyword evidence="4 8" id="KW-0547">Nucleotide-binding</keyword>
<organism evidence="10 11">
    <name type="scientific">Helicobacter felis (strain ATCC 49179 / CCUG 28539 / NCTC 12436 / CS1)</name>
    <dbReference type="NCBI Taxonomy" id="936155"/>
    <lineage>
        <taxon>Bacteria</taxon>
        <taxon>Pseudomonadati</taxon>
        <taxon>Campylobacterota</taxon>
        <taxon>Epsilonproteobacteria</taxon>
        <taxon>Campylobacterales</taxon>
        <taxon>Helicobacteraceae</taxon>
        <taxon>Helicobacter</taxon>
    </lineage>
</organism>
<evidence type="ECO:0000313" key="11">
    <source>
        <dbReference type="Proteomes" id="UP000007934"/>
    </source>
</evidence>
<dbReference type="eggNOG" id="COG0125">
    <property type="taxonomic scope" value="Bacteria"/>
</dbReference>
<name>E7AD41_HELFC</name>
<dbReference type="SUPFAM" id="SSF52540">
    <property type="entry name" value="P-loop containing nucleoside triphosphate hydrolases"/>
    <property type="match status" value="1"/>
</dbReference>
<dbReference type="NCBIfam" id="TIGR00041">
    <property type="entry name" value="DTMP_kinase"/>
    <property type="match status" value="1"/>
</dbReference>
<comment type="function">
    <text evidence="8">Phosphorylation of dTMP to form dTDP in both de novo and salvage pathways of dTTP synthesis.</text>
</comment>
<evidence type="ECO:0000256" key="2">
    <source>
        <dbReference type="ARBA" id="ARBA00022679"/>
    </source>
</evidence>
<dbReference type="GO" id="GO:0006233">
    <property type="term" value="P:dTDP biosynthetic process"/>
    <property type="evidence" value="ECO:0007669"/>
    <property type="project" value="InterPro"/>
</dbReference>
<feature type="domain" description="Thymidylate kinase-like" evidence="9">
    <location>
        <begin position="5"/>
        <end position="178"/>
    </location>
</feature>
<dbReference type="HAMAP" id="MF_00165">
    <property type="entry name" value="Thymidylate_kinase"/>
    <property type="match status" value="1"/>
</dbReference>
<dbReference type="InterPro" id="IPR027417">
    <property type="entry name" value="P-loop_NTPase"/>
</dbReference>
<dbReference type="GeneID" id="36134888"/>
<accession>E7AD41</accession>
<dbReference type="PANTHER" id="PTHR10344">
    <property type="entry name" value="THYMIDYLATE KINASE"/>
    <property type="match status" value="1"/>
</dbReference>
<dbReference type="EMBL" id="FQ670179">
    <property type="protein sequence ID" value="CBY82306.1"/>
    <property type="molecule type" value="Genomic_DNA"/>
</dbReference>
<protein>
    <recommendedName>
        <fullName evidence="8">Thymidylate kinase</fullName>
        <ecNumber evidence="8">2.7.4.9</ecNumber>
    </recommendedName>
    <alternativeName>
        <fullName evidence="8">dTMP kinase</fullName>
    </alternativeName>
</protein>
<dbReference type="AlphaFoldDB" id="E7AD41"/>
<evidence type="ECO:0000256" key="8">
    <source>
        <dbReference type="HAMAP-Rule" id="MF_00165"/>
    </source>
</evidence>